<sequence length="146" mass="15562">MTGISKSLYIIPTVVFFFFFFLFCGIFTLALAGVKSSPATVRLISSSSAIRLPSQSMDELPDKCAGAAAPSWCPVKCFRADPVCGKDGVTYWCGCAEAACAGATVVKLGYCEVGNRGSAHFSGQALLLVHIVWLIVLAFFVLFGLF</sequence>
<gene>
    <name evidence="2" type="ORF">RIF29_11287</name>
</gene>
<dbReference type="PANTHER" id="PTHR34376">
    <property type="entry name" value="SERINE PROTEASE INHIBITOR, KAZAL-TYPE FAMILY PROTEIN"/>
    <property type="match status" value="1"/>
</dbReference>
<dbReference type="Gene3D" id="3.30.60.30">
    <property type="match status" value="1"/>
</dbReference>
<dbReference type="PANTHER" id="PTHR34376:SF2">
    <property type="entry name" value="SERINE PROTEASE INHIBITOR, KAZAL-TYPE FAMILY PROTEIN"/>
    <property type="match status" value="1"/>
</dbReference>
<keyword evidence="1" id="KW-0812">Transmembrane</keyword>
<dbReference type="EMBL" id="JAYWIO010000002">
    <property type="protein sequence ID" value="KAK7282475.1"/>
    <property type="molecule type" value="Genomic_DNA"/>
</dbReference>
<feature type="transmembrane region" description="Helical" evidence="1">
    <location>
        <begin position="125"/>
        <end position="145"/>
    </location>
</feature>
<organism evidence="2 3">
    <name type="scientific">Crotalaria pallida</name>
    <name type="common">Smooth rattlebox</name>
    <name type="synonym">Crotalaria striata</name>
    <dbReference type="NCBI Taxonomy" id="3830"/>
    <lineage>
        <taxon>Eukaryota</taxon>
        <taxon>Viridiplantae</taxon>
        <taxon>Streptophyta</taxon>
        <taxon>Embryophyta</taxon>
        <taxon>Tracheophyta</taxon>
        <taxon>Spermatophyta</taxon>
        <taxon>Magnoliopsida</taxon>
        <taxon>eudicotyledons</taxon>
        <taxon>Gunneridae</taxon>
        <taxon>Pentapetalae</taxon>
        <taxon>rosids</taxon>
        <taxon>fabids</taxon>
        <taxon>Fabales</taxon>
        <taxon>Fabaceae</taxon>
        <taxon>Papilionoideae</taxon>
        <taxon>50 kb inversion clade</taxon>
        <taxon>genistoids sensu lato</taxon>
        <taxon>core genistoids</taxon>
        <taxon>Crotalarieae</taxon>
        <taxon>Crotalaria</taxon>
    </lineage>
</organism>
<feature type="transmembrane region" description="Helical" evidence="1">
    <location>
        <begin position="6"/>
        <end position="32"/>
    </location>
</feature>
<evidence type="ECO:0000313" key="2">
    <source>
        <dbReference type="EMBL" id="KAK7282475.1"/>
    </source>
</evidence>
<keyword evidence="3" id="KW-1185">Reference proteome</keyword>
<keyword evidence="1" id="KW-1133">Transmembrane helix</keyword>
<dbReference type="Proteomes" id="UP001372338">
    <property type="component" value="Unassembled WGS sequence"/>
</dbReference>
<evidence type="ECO:0000313" key="3">
    <source>
        <dbReference type="Proteomes" id="UP001372338"/>
    </source>
</evidence>
<proteinExistence type="predicted"/>
<dbReference type="FunFam" id="3.30.60.30:FF:000116">
    <property type="entry name" value="Serine protease inhibitor, Kazal-type family protein"/>
    <property type="match status" value="1"/>
</dbReference>
<accession>A0AAN9ILZ0</accession>
<reference evidence="2 3" key="1">
    <citation type="submission" date="2024-01" db="EMBL/GenBank/DDBJ databases">
        <title>The genomes of 5 underutilized Papilionoideae crops provide insights into root nodulation and disease resistanc.</title>
        <authorList>
            <person name="Yuan L."/>
        </authorList>
    </citation>
    <scope>NUCLEOTIDE SEQUENCE [LARGE SCALE GENOMIC DNA]</scope>
    <source>
        <strain evidence="2">ZHUSHIDOU_FW_LH</strain>
        <tissue evidence="2">Leaf</tissue>
    </source>
</reference>
<evidence type="ECO:0000256" key="1">
    <source>
        <dbReference type="SAM" id="Phobius"/>
    </source>
</evidence>
<dbReference type="AlphaFoldDB" id="A0AAN9ILZ0"/>
<name>A0AAN9ILZ0_CROPI</name>
<keyword evidence="1" id="KW-0472">Membrane</keyword>
<comment type="caution">
    <text evidence="2">The sequence shown here is derived from an EMBL/GenBank/DDBJ whole genome shotgun (WGS) entry which is preliminary data.</text>
</comment>
<protein>
    <submittedName>
        <fullName evidence="2">Uncharacterized protein</fullName>
    </submittedName>
</protein>